<dbReference type="CDD" id="cd00093">
    <property type="entry name" value="HTH_XRE"/>
    <property type="match status" value="1"/>
</dbReference>
<accession>A0ABX7V920</accession>
<protein>
    <submittedName>
        <fullName evidence="2">Helix-turn-helix transcriptional regulator</fullName>
    </submittedName>
</protein>
<dbReference type="Gene3D" id="1.10.260.40">
    <property type="entry name" value="lambda repressor-like DNA-binding domains"/>
    <property type="match status" value="1"/>
</dbReference>
<reference evidence="2 3" key="1">
    <citation type="submission" date="2021-03" db="EMBL/GenBank/DDBJ databases">
        <title>Complete Genome of Pseudoalteromonas viridis Strain BBR56, a new biocontrol bacterial candidate.</title>
        <authorList>
            <person name="Handayani D.P."/>
            <person name="Isnansetyo A."/>
            <person name="Istiqomah I."/>
            <person name="Jumina J."/>
        </authorList>
    </citation>
    <scope>NUCLEOTIDE SEQUENCE [LARGE SCALE GENOMIC DNA]</scope>
    <source>
        <strain evidence="2 3">BBR56</strain>
    </source>
</reference>
<sequence>MKHSPGKRKEEITRFNRIVQRSIRQMRIELGLSQRELAAKMSSQVDQSTVSNWESGKTDMTSAQLLDLFMIFGRDLVQMYFSFLSPGNKPESENKQKEEDS</sequence>
<feature type="domain" description="HTH cro/C1-type" evidence="1">
    <location>
        <begin position="23"/>
        <end position="79"/>
    </location>
</feature>
<dbReference type="SMART" id="SM00530">
    <property type="entry name" value="HTH_XRE"/>
    <property type="match status" value="1"/>
</dbReference>
<name>A0ABX7V920_9GAMM</name>
<dbReference type="InterPro" id="IPR010982">
    <property type="entry name" value="Lambda_DNA-bd_dom_sf"/>
</dbReference>
<evidence type="ECO:0000313" key="3">
    <source>
        <dbReference type="Proteomes" id="UP000665025"/>
    </source>
</evidence>
<proteinExistence type="predicted"/>
<evidence type="ECO:0000313" key="2">
    <source>
        <dbReference type="EMBL" id="QTL35932.1"/>
    </source>
</evidence>
<dbReference type="RefSeq" id="WP_209052664.1">
    <property type="nucleotide sequence ID" value="NZ_CP072425.1"/>
</dbReference>
<dbReference type="Pfam" id="PF01381">
    <property type="entry name" value="HTH_3"/>
    <property type="match status" value="1"/>
</dbReference>
<dbReference type="EMBL" id="CP072425">
    <property type="protein sequence ID" value="QTL35932.1"/>
    <property type="molecule type" value="Genomic_DNA"/>
</dbReference>
<gene>
    <name evidence="2" type="ORF">J5X90_02415</name>
</gene>
<dbReference type="PROSITE" id="PS50943">
    <property type="entry name" value="HTH_CROC1"/>
    <property type="match status" value="1"/>
</dbReference>
<dbReference type="InterPro" id="IPR001387">
    <property type="entry name" value="Cro/C1-type_HTH"/>
</dbReference>
<organism evidence="2 3">
    <name type="scientific">Pseudoalteromonas viridis</name>
    <dbReference type="NCBI Taxonomy" id="339617"/>
    <lineage>
        <taxon>Bacteria</taxon>
        <taxon>Pseudomonadati</taxon>
        <taxon>Pseudomonadota</taxon>
        <taxon>Gammaproteobacteria</taxon>
        <taxon>Alteromonadales</taxon>
        <taxon>Pseudoalteromonadaceae</taxon>
        <taxon>Pseudoalteromonas</taxon>
    </lineage>
</organism>
<dbReference type="Proteomes" id="UP000665025">
    <property type="component" value="Chromosome 1"/>
</dbReference>
<keyword evidence="3" id="KW-1185">Reference proteome</keyword>
<evidence type="ECO:0000259" key="1">
    <source>
        <dbReference type="PROSITE" id="PS50943"/>
    </source>
</evidence>
<dbReference type="SUPFAM" id="SSF47413">
    <property type="entry name" value="lambda repressor-like DNA-binding domains"/>
    <property type="match status" value="1"/>
</dbReference>